<feature type="compositionally biased region" description="Polar residues" evidence="1">
    <location>
        <begin position="1008"/>
        <end position="1024"/>
    </location>
</feature>
<feature type="compositionally biased region" description="Low complexity" evidence="1">
    <location>
        <begin position="282"/>
        <end position="297"/>
    </location>
</feature>
<gene>
    <name evidence="2" type="ORF">DNG_07952</name>
</gene>
<name>A0AAE8SXX2_9PEZI</name>
<comment type="caution">
    <text evidence="2">The sequence shown here is derived from an EMBL/GenBank/DDBJ whole genome shotgun (WGS) entry which is preliminary data.</text>
</comment>
<feature type="compositionally biased region" description="Low complexity" evidence="1">
    <location>
        <begin position="1416"/>
        <end position="1430"/>
    </location>
</feature>
<feature type="region of interest" description="Disordered" evidence="1">
    <location>
        <begin position="1307"/>
        <end position="1446"/>
    </location>
</feature>
<feature type="region of interest" description="Disordered" evidence="1">
    <location>
        <begin position="861"/>
        <end position="891"/>
    </location>
</feature>
<dbReference type="Proteomes" id="UP001187682">
    <property type="component" value="Unassembled WGS sequence"/>
</dbReference>
<feature type="compositionally biased region" description="Polar residues" evidence="1">
    <location>
        <begin position="1057"/>
        <end position="1095"/>
    </location>
</feature>
<feature type="compositionally biased region" description="Polar residues" evidence="1">
    <location>
        <begin position="753"/>
        <end position="774"/>
    </location>
</feature>
<protein>
    <submittedName>
        <fullName evidence="2">Uncharacterized protein</fullName>
    </submittedName>
</protein>
<dbReference type="EMBL" id="ONZQ02000012">
    <property type="protein sequence ID" value="SPO05265.1"/>
    <property type="molecule type" value="Genomic_DNA"/>
</dbReference>
<feature type="compositionally biased region" description="Basic residues" evidence="1">
    <location>
        <begin position="1388"/>
        <end position="1400"/>
    </location>
</feature>
<feature type="compositionally biased region" description="Basic and acidic residues" evidence="1">
    <location>
        <begin position="991"/>
        <end position="1006"/>
    </location>
</feature>
<feature type="compositionally biased region" description="Basic and acidic residues" evidence="1">
    <location>
        <begin position="1043"/>
        <end position="1055"/>
    </location>
</feature>
<reference evidence="2" key="1">
    <citation type="submission" date="2018-03" db="EMBL/GenBank/DDBJ databases">
        <authorList>
            <person name="Guldener U."/>
        </authorList>
    </citation>
    <scope>NUCLEOTIDE SEQUENCE</scope>
</reference>
<feature type="compositionally biased region" description="Polar residues" evidence="1">
    <location>
        <begin position="971"/>
        <end position="981"/>
    </location>
</feature>
<sequence>MDPKFIEAALTSPMGSPSADDVWANNDGKITAVLFSYRNPFGYVSTETTLRAWDAVRVPAISRKRAGKPIFKRVKHAYPAPPPPANTSDVPQPKRICTTPPILRDSRDHGFCENPVENAGFWDLLSAKVHTRNALYADQVLPVESDTPSALFRPKRYRDPSGYAPTPPSTVLDLAMLSGLQSMAPDHTAILRVTDMTDPVCKTLERGARRRLHLSDITRLSSISERTEPDTPRTVSSPISPAKLTDKSLWTPVKKLSKSLKRGFAKLSPSPNRDRANRIGASPLPSTPSRLLSSPLPAHCPSPKGTSLTSTGSPLRVFTNGEPETINVSNLNTRRRQSLHCQRSRTLVQSRLSLNSQPNTPAFEDENDSKEKATAVDSLLEDSVAQQTQYRDLRSFEVDFGRKIKRRLSEPIRVTSTKELSIDARTNLDIFSQRPVTAVQSLAKAAAGVSTEVTDANVIVARHGGRLVVRFKLPASYADLFTAIDPPATPGFSRSTGGTQTTLKANLSPVVNGADSSRGLDDGDLLISLSSTPVTGLNPALTTPRITLSRPNDADDSVEDASFMSTNTDELIAGLPDTPTVMNLNSNFETPHHAPSQYARSSPFPPPATPQYSERSDMEDASFLSTNTDELVGGLPDTPTAVVLGGDWNTPQNEMHQADSDVYEADDLPLDTPIADQTLAVNVPSSWIADPSSEASEKEDIVNDTTDQALNLAGSLTASSDLPGMDLAENLDPSSTSPLGPDIVQDEPDKVNSIESLSSPTSPGIDQVTGRSTPPVQPISPPSRITEEHHPDADDADHALVNCASPILPAIGGSSEAIHDQAPATNTGASSQACEDHAQANITQITLSAAASSGLASYSPIEDTVDETSTPQPALCVSSHEECDQSSVHTASPEAGSFIASLSEGHAPPVLDKESKSQPATAVVVQEQNVQISDRPVTLESDHSTSPTTNNLAEAIPKPTSLSKTDEESDQNSSNLTSLEATPSPPNFQTHNKDSLHEELAAEERAASQPNTPRARPSSPTNESPMAITDEHSAFQVLSAIPEARDETRREDDVPSPKTSPASQNREAKTPSPTHSQSAPRTMESLLQSSFAPSCTGTPGMTTTPTSRALDLQVIEPTSTGGDPQKQDVPSEPREVLSATPPTASENLAEVQEAENREYLGQFLTQHKASKAARSGGQDTRPALLKSTSTGSPTPRMPLGKIDANTSSPKKVGAKRKADDTDGGEDSEVAKPPSKRGRKPGSALKSTPAPEVEGNLRRSNRVRAKVQETRTTTDGGSKIPVRVGSGVYNGPAAGGETMEVDLATVTRANTRRNKGKALPASEVLARQRQDPAAHRMQELKSVHDARAARAGKEPGKGIQWGENTEMTYDIEDSEDDELVSEEKQKTSAGKKKASGSRAQKKSSEPKASKLTKPSGVKKTPTRPKTGTPVKRQTRSSTRNKESTPGL</sequence>
<feature type="region of interest" description="Disordered" evidence="1">
    <location>
        <begin position="539"/>
        <end position="560"/>
    </location>
</feature>
<feature type="compositionally biased region" description="Polar residues" evidence="1">
    <location>
        <begin position="539"/>
        <end position="550"/>
    </location>
</feature>
<organism evidence="2 3">
    <name type="scientific">Cephalotrichum gorgonifer</name>
    <dbReference type="NCBI Taxonomy" id="2041049"/>
    <lineage>
        <taxon>Eukaryota</taxon>
        <taxon>Fungi</taxon>
        <taxon>Dikarya</taxon>
        <taxon>Ascomycota</taxon>
        <taxon>Pezizomycotina</taxon>
        <taxon>Sordariomycetes</taxon>
        <taxon>Hypocreomycetidae</taxon>
        <taxon>Microascales</taxon>
        <taxon>Microascaceae</taxon>
        <taxon>Cephalotrichum</taxon>
    </lineage>
</organism>
<feature type="region of interest" description="Disordered" evidence="1">
    <location>
        <begin position="262"/>
        <end position="316"/>
    </location>
</feature>
<feature type="compositionally biased region" description="Basic and acidic residues" evidence="1">
    <location>
        <begin position="1125"/>
        <end position="1135"/>
    </location>
</feature>
<feature type="compositionally biased region" description="Acidic residues" evidence="1">
    <location>
        <begin position="1368"/>
        <end position="1379"/>
    </location>
</feature>
<evidence type="ECO:0000256" key="1">
    <source>
        <dbReference type="SAM" id="MobiDB-lite"/>
    </source>
</evidence>
<feature type="region of interest" description="Disordered" evidence="1">
    <location>
        <begin position="717"/>
        <end position="791"/>
    </location>
</feature>
<accession>A0AAE8SXX2</accession>
<keyword evidence="3" id="KW-1185">Reference proteome</keyword>
<feature type="region of interest" description="Disordered" evidence="1">
    <location>
        <begin position="1041"/>
        <end position="1284"/>
    </location>
</feature>
<feature type="region of interest" description="Disordered" evidence="1">
    <location>
        <begin position="907"/>
        <end position="1026"/>
    </location>
</feature>
<feature type="region of interest" description="Disordered" evidence="1">
    <location>
        <begin position="353"/>
        <end position="372"/>
    </location>
</feature>
<feature type="region of interest" description="Disordered" evidence="1">
    <location>
        <begin position="584"/>
        <end position="619"/>
    </location>
</feature>
<evidence type="ECO:0000313" key="2">
    <source>
        <dbReference type="EMBL" id="SPO05265.1"/>
    </source>
</evidence>
<evidence type="ECO:0000313" key="3">
    <source>
        <dbReference type="Proteomes" id="UP001187682"/>
    </source>
</evidence>
<feature type="compositionally biased region" description="Basic and acidic residues" evidence="1">
    <location>
        <begin position="1325"/>
        <end position="1355"/>
    </location>
</feature>
<feature type="compositionally biased region" description="Polar residues" evidence="1">
    <location>
        <begin position="304"/>
        <end position="313"/>
    </location>
</feature>
<proteinExistence type="predicted"/>
<feature type="compositionally biased region" description="Low complexity" evidence="1">
    <location>
        <begin position="1096"/>
        <end position="1106"/>
    </location>
</feature>